<evidence type="ECO:0000313" key="1">
    <source>
        <dbReference type="EMBL" id="KAK9085850.1"/>
    </source>
</evidence>
<organism evidence="1 2">
    <name type="scientific">Stephania japonica</name>
    <dbReference type="NCBI Taxonomy" id="461633"/>
    <lineage>
        <taxon>Eukaryota</taxon>
        <taxon>Viridiplantae</taxon>
        <taxon>Streptophyta</taxon>
        <taxon>Embryophyta</taxon>
        <taxon>Tracheophyta</taxon>
        <taxon>Spermatophyta</taxon>
        <taxon>Magnoliopsida</taxon>
        <taxon>Ranunculales</taxon>
        <taxon>Menispermaceae</taxon>
        <taxon>Menispermoideae</taxon>
        <taxon>Cissampelideae</taxon>
        <taxon>Stephania</taxon>
    </lineage>
</organism>
<dbReference type="EMBL" id="JBBNAE010000011">
    <property type="protein sequence ID" value="KAK9085850.1"/>
    <property type="molecule type" value="Genomic_DNA"/>
</dbReference>
<comment type="caution">
    <text evidence="1">The sequence shown here is derived from an EMBL/GenBank/DDBJ whole genome shotgun (WGS) entry which is preliminary data.</text>
</comment>
<reference evidence="1 2" key="1">
    <citation type="submission" date="2024-01" db="EMBL/GenBank/DDBJ databases">
        <title>Genome assemblies of Stephania.</title>
        <authorList>
            <person name="Yang L."/>
        </authorList>
    </citation>
    <scope>NUCLEOTIDE SEQUENCE [LARGE SCALE GENOMIC DNA]</scope>
    <source>
        <strain evidence="1">QJT</strain>
        <tissue evidence="1">Leaf</tissue>
    </source>
</reference>
<sequence>MWDGQRFNCTQILKKLVEQIQLRHIAVLATAKRVAYELGLHLGKEVGFQVRHDRRVGSTCSIKFTTDGITCHDLKDKNQLLDLIQEFSEGIQAIDLKDEYPNCFEGITGSFCN</sequence>
<evidence type="ECO:0000313" key="2">
    <source>
        <dbReference type="Proteomes" id="UP001417504"/>
    </source>
</evidence>
<accession>A0AAP0E5T2</accession>
<proteinExistence type="predicted"/>
<keyword evidence="2" id="KW-1185">Reference proteome</keyword>
<dbReference type="Gene3D" id="3.40.50.300">
    <property type="entry name" value="P-loop containing nucleotide triphosphate hydrolases"/>
    <property type="match status" value="1"/>
</dbReference>
<dbReference type="Proteomes" id="UP001417504">
    <property type="component" value="Unassembled WGS sequence"/>
</dbReference>
<protein>
    <submittedName>
        <fullName evidence="1">Uncharacterized protein</fullName>
    </submittedName>
</protein>
<name>A0AAP0E5T2_9MAGN</name>
<dbReference type="AlphaFoldDB" id="A0AAP0E5T2"/>
<gene>
    <name evidence="1" type="ORF">Sjap_026261</name>
</gene>
<dbReference type="InterPro" id="IPR027417">
    <property type="entry name" value="P-loop_NTPase"/>
</dbReference>